<dbReference type="AlphaFoldDB" id="A0A7W9S2E3"/>
<organism evidence="5 6">
    <name type="scientific">Aquamicrobium lusatiense</name>
    <dbReference type="NCBI Taxonomy" id="89772"/>
    <lineage>
        <taxon>Bacteria</taxon>
        <taxon>Pseudomonadati</taxon>
        <taxon>Pseudomonadota</taxon>
        <taxon>Alphaproteobacteria</taxon>
        <taxon>Hyphomicrobiales</taxon>
        <taxon>Phyllobacteriaceae</taxon>
        <taxon>Aquamicrobium</taxon>
    </lineage>
</organism>
<evidence type="ECO:0000256" key="1">
    <source>
        <dbReference type="ARBA" id="ARBA00023015"/>
    </source>
</evidence>
<dbReference type="InterPro" id="IPR000524">
    <property type="entry name" value="Tscrpt_reg_HTH_GntR"/>
</dbReference>
<proteinExistence type="predicted"/>
<dbReference type="GO" id="GO:0003677">
    <property type="term" value="F:DNA binding"/>
    <property type="evidence" value="ECO:0007669"/>
    <property type="project" value="UniProtKB-KW"/>
</dbReference>
<keyword evidence="2 5" id="KW-0238">DNA-binding</keyword>
<dbReference type="PANTHER" id="PTHR43537:SF45">
    <property type="entry name" value="GNTR FAMILY REGULATORY PROTEIN"/>
    <property type="match status" value="1"/>
</dbReference>
<sequence length="293" mass="32854">MTIQNADMHTTDLQLDLARRIVAHLRDRSAPAGARVSSAELAAEFRVSRSPVTRALSLLLDRGILEKTSTGRLAVVRDMAGVELDAVVPASETEELFTRIMRDRARGELPTEVSESELIPRYGASRGVIRRLMMRFAAEGLAERQQGHGWRFVASLDATQLKASYQFRLIVECSAFRIPDYDAQPERVEQLRLGHERILSLGRNAGADEWFQVNAGFHEALASFSGNPFLVSAVQQQNSLRRMWESAIYQELSIDRIRISCNEHLSILDAVDKGNLEWAESLMREHLKKAGGL</sequence>
<dbReference type="InterPro" id="IPR008920">
    <property type="entry name" value="TF_FadR/GntR_C"/>
</dbReference>
<dbReference type="RefSeq" id="WP_183826820.1">
    <property type="nucleotide sequence ID" value="NZ_JACHEU010000001.1"/>
</dbReference>
<dbReference type="PANTHER" id="PTHR43537">
    <property type="entry name" value="TRANSCRIPTIONAL REGULATOR, GNTR FAMILY"/>
    <property type="match status" value="1"/>
</dbReference>
<reference evidence="5 6" key="1">
    <citation type="submission" date="2020-08" db="EMBL/GenBank/DDBJ databases">
        <title>Genomic Encyclopedia of Type Strains, Phase IV (KMG-IV): sequencing the most valuable type-strain genomes for metagenomic binning, comparative biology and taxonomic classification.</title>
        <authorList>
            <person name="Goeker M."/>
        </authorList>
    </citation>
    <scope>NUCLEOTIDE SEQUENCE [LARGE SCALE GENOMIC DNA]</scope>
    <source>
        <strain evidence="5 6">DSM 11099</strain>
    </source>
</reference>
<evidence type="ECO:0000313" key="6">
    <source>
        <dbReference type="Proteomes" id="UP000533306"/>
    </source>
</evidence>
<dbReference type="Pfam" id="PF07729">
    <property type="entry name" value="FCD"/>
    <property type="match status" value="1"/>
</dbReference>
<dbReference type="SMART" id="SM00895">
    <property type="entry name" value="FCD"/>
    <property type="match status" value="1"/>
</dbReference>
<name>A0A7W9S2E3_9HYPH</name>
<dbReference type="PROSITE" id="PS50949">
    <property type="entry name" value="HTH_GNTR"/>
    <property type="match status" value="1"/>
</dbReference>
<keyword evidence="6" id="KW-1185">Reference proteome</keyword>
<dbReference type="Gene3D" id="1.10.10.10">
    <property type="entry name" value="Winged helix-like DNA-binding domain superfamily/Winged helix DNA-binding domain"/>
    <property type="match status" value="2"/>
</dbReference>
<gene>
    <name evidence="5" type="ORF">HNR59_000998</name>
</gene>
<dbReference type="SUPFAM" id="SSF46785">
    <property type="entry name" value="Winged helix' DNA-binding domain"/>
    <property type="match status" value="2"/>
</dbReference>
<keyword evidence="3" id="KW-0804">Transcription</keyword>
<dbReference type="GO" id="GO:0003700">
    <property type="term" value="F:DNA-binding transcription factor activity"/>
    <property type="evidence" value="ECO:0007669"/>
    <property type="project" value="InterPro"/>
</dbReference>
<dbReference type="Proteomes" id="UP000533306">
    <property type="component" value="Unassembled WGS sequence"/>
</dbReference>
<protein>
    <submittedName>
        <fullName evidence="5">DNA-binding GntR family transcriptional regulator</fullName>
    </submittedName>
</protein>
<evidence type="ECO:0000256" key="2">
    <source>
        <dbReference type="ARBA" id="ARBA00023125"/>
    </source>
</evidence>
<dbReference type="InterPro" id="IPR036390">
    <property type="entry name" value="WH_DNA-bd_sf"/>
</dbReference>
<dbReference type="SMART" id="SM00345">
    <property type="entry name" value="HTH_GNTR"/>
    <property type="match status" value="2"/>
</dbReference>
<accession>A0A7W9S2E3</accession>
<dbReference type="InterPro" id="IPR011711">
    <property type="entry name" value="GntR_C"/>
</dbReference>
<feature type="domain" description="HTH gntR-type" evidence="4">
    <location>
        <begin position="11"/>
        <end position="79"/>
    </location>
</feature>
<dbReference type="InterPro" id="IPR036388">
    <property type="entry name" value="WH-like_DNA-bd_sf"/>
</dbReference>
<evidence type="ECO:0000259" key="4">
    <source>
        <dbReference type="PROSITE" id="PS50949"/>
    </source>
</evidence>
<dbReference type="Gene3D" id="1.20.120.530">
    <property type="entry name" value="GntR ligand-binding domain-like"/>
    <property type="match status" value="1"/>
</dbReference>
<evidence type="ECO:0000313" key="5">
    <source>
        <dbReference type="EMBL" id="MBB6011653.1"/>
    </source>
</evidence>
<evidence type="ECO:0000256" key="3">
    <source>
        <dbReference type="ARBA" id="ARBA00023163"/>
    </source>
</evidence>
<keyword evidence="1" id="KW-0805">Transcription regulation</keyword>
<dbReference type="EMBL" id="JACHEU010000001">
    <property type="protein sequence ID" value="MBB6011653.1"/>
    <property type="molecule type" value="Genomic_DNA"/>
</dbReference>
<dbReference type="Pfam" id="PF00392">
    <property type="entry name" value="GntR"/>
    <property type="match status" value="1"/>
</dbReference>
<dbReference type="SUPFAM" id="SSF48008">
    <property type="entry name" value="GntR ligand-binding domain-like"/>
    <property type="match status" value="1"/>
</dbReference>
<comment type="caution">
    <text evidence="5">The sequence shown here is derived from an EMBL/GenBank/DDBJ whole genome shotgun (WGS) entry which is preliminary data.</text>
</comment>